<feature type="transmembrane region" description="Helical" evidence="10">
    <location>
        <begin position="121"/>
        <end position="139"/>
    </location>
</feature>
<evidence type="ECO:0000256" key="4">
    <source>
        <dbReference type="ARBA" id="ARBA00022679"/>
    </source>
</evidence>
<keyword evidence="5" id="KW-0547">Nucleotide-binding</keyword>
<dbReference type="SMART" id="SM00387">
    <property type="entry name" value="HATPase_c"/>
    <property type="match status" value="1"/>
</dbReference>
<dbReference type="PANTHER" id="PTHR24421">
    <property type="entry name" value="NITRATE/NITRITE SENSOR PROTEIN NARX-RELATED"/>
    <property type="match status" value="1"/>
</dbReference>
<keyword evidence="10" id="KW-0472">Membrane</keyword>
<dbReference type="GO" id="GO:0005524">
    <property type="term" value="F:ATP binding"/>
    <property type="evidence" value="ECO:0007669"/>
    <property type="project" value="UniProtKB-KW"/>
</dbReference>
<evidence type="ECO:0000256" key="1">
    <source>
        <dbReference type="ARBA" id="ARBA00000085"/>
    </source>
</evidence>
<evidence type="ECO:0000256" key="6">
    <source>
        <dbReference type="ARBA" id="ARBA00022777"/>
    </source>
</evidence>
<keyword evidence="8" id="KW-0902">Two-component regulatory system</keyword>
<dbReference type="SUPFAM" id="SSF55874">
    <property type="entry name" value="ATPase domain of HSP90 chaperone/DNA topoisomerase II/histidine kinase"/>
    <property type="match status" value="1"/>
</dbReference>
<comment type="caution">
    <text evidence="12">The sequence shown here is derived from an EMBL/GenBank/DDBJ whole genome shotgun (WGS) entry which is preliminary data.</text>
</comment>
<dbReference type="Pfam" id="PF07730">
    <property type="entry name" value="HisKA_3"/>
    <property type="match status" value="1"/>
</dbReference>
<dbReference type="EC" id="2.7.13.3" evidence="2"/>
<evidence type="ECO:0000256" key="2">
    <source>
        <dbReference type="ARBA" id="ARBA00012438"/>
    </source>
</evidence>
<dbReference type="InterPro" id="IPR036890">
    <property type="entry name" value="HATPase_C_sf"/>
</dbReference>
<keyword evidence="4" id="KW-0808">Transferase</keyword>
<evidence type="ECO:0000256" key="9">
    <source>
        <dbReference type="SAM" id="Coils"/>
    </source>
</evidence>
<dbReference type="GO" id="GO:0000155">
    <property type="term" value="F:phosphorelay sensor kinase activity"/>
    <property type="evidence" value="ECO:0007669"/>
    <property type="project" value="InterPro"/>
</dbReference>
<feature type="transmembrane region" description="Helical" evidence="10">
    <location>
        <begin position="78"/>
        <end position="109"/>
    </location>
</feature>
<dbReference type="PANTHER" id="PTHR24421:SF10">
    <property type="entry name" value="NITRATE_NITRITE SENSOR PROTEIN NARQ"/>
    <property type="match status" value="1"/>
</dbReference>
<evidence type="ECO:0000256" key="3">
    <source>
        <dbReference type="ARBA" id="ARBA00022553"/>
    </source>
</evidence>
<keyword evidence="6 12" id="KW-0418">Kinase</keyword>
<dbReference type="Gene3D" id="1.20.5.1930">
    <property type="match status" value="1"/>
</dbReference>
<dbReference type="AlphaFoldDB" id="A0A9W6RGK0"/>
<dbReference type="Proteomes" id="UP001165135">
    <property type="component" value="Unassembled WGS sequence"/>
</dbReference>
<dbReference type="InterPro" id="IPR011712">
    <property type="entry name" value="Sig_transdc_His_kin_sub3_dim/P"/>
</dbReference>
<organism evidence="12 13">
    <name type="scientific">Actinoallomurus iriomotensis</name>
    <dbReference type="NCBI Taxonomy" id="478107"/>
    <lineage>
        <taxon>Bacteria</taxon>
        <taxon>Bacillati</taxon>
        <taxon>Actinomycetota</taxon>
        <taxon>Actinomycetes</taxon>
        <taxon>Streptosporangiales</taxon>
        <taxon>Thermomonosporaceae</taxon>
        <taxon>Actinoallomurus</taxon>
    </lineage>
</organism>
<reference evidence="12" key="1">
    <citation type="submission" date="2023-03" db="EMBL/GenBank/DDBJ databases">
        <title>Actinoallomurus iriomotensis NBRC 103681.</title>
        <authorList>
            <person name="Ichikawa N."/>
            <person name="Sato H."/>
            <person name="Tonouchi N."/>
        </authorList>
    </citation>
    <scope>NUCLEOTIDE SEQUENCE</scope>
    <source>
        <strain evidence="12">NBRC 103681</strain>
    </source>
</reference>
<evidence type="ECO:0000256" key="10">
    <source>
        <dbReference type="SAM" id="Phobius"/>
    </source>
</evidence>
<name>A0A9W6RGK0_9ACTN</name>
<keyword evidence="7" id="KW-0067">ATP-binding</keyword>
<evidence type="ECO:0000256" key="7">
    <source>
        <dbReference type="ARBA" id="ARBA00022840"/>
    </source>
</evidence>
<accession>A0A9W6RGK0</accession>
<dbReference type="InterPro" id="IPR050482">
    <property type="entry name" value="Sensor_HK_TwoCompSys"/>
</dbReference>
<feature type="coiled-coil region" evidence="9">
    <location>
        <begin position="173"/>
        <end position="200"/>
    </location>
</feature>
<keyword evidence="9" id="KW-0175">Coiled coil</keyword>
<feature type="transmembrane region" description="Helical" evidence="10">
    <location>
        <begin position="30"/>
        <end position="49"/>
    </location>
</feature>
<dbReference type="InterPro" id="IPR003594">
    <property type="entry name" value="HATPase_dom"/>
</dbReference>
<dbReference type="Pfam" id="PF02518">
    <property type="entry name" value="HATPase_c"/>
    <property type="match status" value="1"/>
</dbReference>
<sequence length="408" mass="43567">MIASSPEAGPGALVVRWGLRLRALAGRHPAAVDSAFALVVLLFGVPHLFREPPKQPLLGWALQISLLVPLIWRRRTPFTAFSVVAALAFAQWLGGVLLSTGDVAVLIALYSVAAHSTLRRLLVAAGIVELGVALATVQWAPPGHLQKVFVLLSGMTTAAAVIGLNMRTRRAYLASVEDRAARLEKERDQQAQIVAAEERARIARDVHDIVTHSLSVMVALTDGAAYALPVAPERAAEAVSKSSEIGRQAIAEMQRVLDVLRQDAPPSAGLRRPQPGLGQLDALLTEVRAAGLPVEFVVTGQPPAMASGAELTIYRLVQEALTNVRKHTPPGTGARVRLEYTAAHVEVEITDDGRPAAGVPAGRRTGHGIAGMRERVAVYGGRLRAGPLPDGGWRVHARFEPSQLRSTR</sequence>
<evidence type="ECO:0000256" key="5">
    <source>
        <dbReference type="ARBA" id="ARBA00022741"/>
    </source>
</evidence>
<evidence type="ECO:0000256" key="8">
    <source>
        <dbReference type="ARBA" id="ARBA00023012"/>
    </source>
</evidence>
<dbReference type="GO" id="GO:0016020">
    <property type="term" value="C:membrane"/>
    <property type="evidence" value="ECO:0007669"/>
    <property type="project" value="InterPro"/>
</dbReference>
<keyword evidence="3" id="KW-0597">Phosphoprotein</keyword>
<dbReference type="Gene3D" id="3.30.565.10">
    <property type="entry name" value="Histidine kinase-like ATPase, C-terminal domain"/>
    <property type="match status" value="1"/>
</dbReference>
<protein>
    <recommendedName>
        <fullName evidence="2">histidine kinase</fullName>
        <ecNumber evidence="2">2.7.13.3</ecNumber>
    </recommendedName>
</protein>
<dbReference type="CDD" id="cd16917">
    <property type="entry name" value="HATPase_UhpB-NarQ-NarX-like"/>
    <property type="match status" value="1"/>
</dbReference>
<dbReference type="GO" id="GO:0046983">
    <property type="term" value="F:protein dimerization activity"/>
    <property type="evidence" value="ECO:0007669"/>
    <property type="project" value="InterPro"/>
</dbReference>
<dbReference type="InterPro" id="IPR055558">
    <property type="entry name" value="DUF7134"/>
</dbReference>
<evidence type="ECO:0000259" key="11">
    <source>
        <dbReference type="SMART" id="SM00387"/>
    </source>
</evidence>
<dbReference type="EMBL" id="BSTJ01000004">
    <property type="protein sequence ID" value="GLY75439.1"/>
    <property type="molecule type" value="Genomic_DNA"/>
</dbReference>
<feature type="transmembrane region" description="Helical" evidence="10">
    <location>
        <begin position="145"/>
        <end position="164"/>
    </location>
</feature>
<dbReference type="RefSeq" id="WP_285622482.1">
    <property type="nucleotide sequence ID" value="NZ_BSTJ01000004.1"/>
</dbReference>
<evidence type="ECO:0000313" key="12">
    <source>
        <dbReference type="EMBL" id="GLY75439.1"/>
    </source>
</evidence>
<keyword evidence="10" id="KW-0812">Transmembrane</keyword>
<keyword evidence="10" id="KW-1133">Transmembrane helix</keyword>
<proteinExistence type="predicted"/>
<feature type="transmembrane region" description="Helical" evidence="10">
    <location>
        <begin position="56"/>
        <end position="72"/>
    </location>
</feature>
<dbReference type="Pfam" id="PF23539">
    <property type="entry name" value="DUF7134"/>
    <property type="match status" value="1"/>
</dbReference>
<feature type="domain" description="Histidine kinase/HSP90-like ATPase" evidence="11">
    <location>
        <begin position="308"/>
        <end position="405"/>
    </location>
</feature>
<comment type="catalytic activity">
    <reaction evidence="1">
        <text>ATP + protein L-histidine = ADP + protein N-phospho-L-histidine.</text>
        <dbReference type="EC" id="2.7.13.3"/>
    </reaction>
</comment>
<gene>
    <name evidence="12" type="ORF">Airi01_037060</name>
</gene>
<evidence type="ECO:0000313" key="13">
    <source>
        <dbReference type="Proteomes" id="UP001165135"/>
    </source>
</evidence>